<dbReference type="InterPro" id="IPR011009">
    <property type="entry name" value="Kinase-like_dom_sf"/>
</dbReference>
<reference evidence="1 2" key="1">
    <citation type="submission" date="2016-09" db="EMBL/GenBank/DDBJ databases">
        <authorList>
            <person name="Reverchon S."/>
            <person name="Nasser W."/>
            <person name="Leonard S."/>
            <person name="Brochier C."/>
            <person name="Duprey A."/>
        </authorList>
    </citation>
    <scope>NUCLEOTIDE SEQUENCE [LARGE SCALE GENOMIC DNA]</scope>
    <source>
        <strain evidence="1 2">174/2</strain>
    </source>
</reference>
<gene>
    <name evidence="1" type="ORF">DAQ1742_00476</name>
</gene>
<dbReference type="SUPFAM" id="SSF56112">
    <property type="entry name" value="Protein kinase-like (PK-like)"/>
    <property type="match status" value="1"/>
</dbReference>
<dbReference type="AlphaFoldDB" id="A0A375A6H2"/>
<dbReference type="RefSeq" id="WP_035339523.1">
    <property type="nucleotide sequence ID" value="NZ_LT615367.1"/>
</dbReference>
<dbReference type="Proteomes" id="UP000294820">
    <property type="component" value="Chromosome 1"/>
</dbReference>
<sequence length="489" mass="57157">MTNPQEKIFIIFDDRELVSGEVKSIVGRRHYGEITFKRRQLFSHLKDALPEWAQKRLLFLRNSEDLPAIKAKIIAKADNASVCIIAGRAGFIDLSRLVQLIERLPYAEENFTDRLYKPLLVFMKNTHELINRWGDFCDSPLHLWDQVWQDTQRVQSVEPLDLSKIRDFLSFTSGSTATRHFNEIKGDAYYYTKCSADKKKMLAEYSFYNLVPEAMRPWLIQTFGYEETTDQASYKMMRYYLADAALQWVHGAFDFDTFVPFAERLLFFIAERPQKTCSIEQSAKDAHNLFVKKLNERIDALLDMKEGQRINNLMVSANEELDIRFLRDRYLKLYQRHEKAFAFNYQVVGHGDPCFSNVLYDQQRYLMKLIDPKGAITEEGLWTHPLYDLSKVSHSVMGDYDFINNGLYNVGFTDDNRMQLNIKHTNHEKLKSEFIRQVISMGHDPKIMRLGEASLFLSMLPLHIDYPNKVVAFILTAKHILDEIEGNYV</sequence>
<protein>
    <submittedName>
        <fullName evidence="1">Capsular polysaccharide biosynthesis protein</fullName>
    </submittedName>
</protein>
<proteinExistence type="predicted"/>
<dbReference type="EMBL" id="LT615367">
    <property type="protein sequence ID" value="SLM61577.1"/>
    <property type="molecule type" value="Genomic_DNA"/>
</dbReference>
<evidence type="ECO:0000313" key="1">
    <source>
        <dbReference type="EMBL" id="SLM61577.1"/>
    </source>
</evidence>
<accession>A0A375A6H2</accession>
<name>A0A375A6H2_9GAMM</name>
<evidence type="ECO:0000313" key="2">
    <source>
        <dbReference type="Proteomes" id="UP000294820"/>
    </source>
</evidence>
<dbReference type="KEGG" id="daq:DAQ1742_00476"/>
<organism evidence="1 2">
    <name type="scientific">Dickeya aquatica</name>
    <dbReference type="NCBI Taxonomy" id="1401087"/>
    <lineage>
        <taxon>Bacteria</taxon>
        <taxon>Pseudomonadati</taxon>
        <taxon>Pseudomonadota</taxon>
        <taxon>Gammaproteobacteria</taxon>
        <taxon>Enterobacterales</taxon>
        <taxon>Pectobacteriaceae</taxon>
        <taxon>Dickeya</taxon>
    </lineage>
</organism>
<keyword evidence="2" id="KW-1185">Reference proteome</keyword>